<comment type="caution">
    <text evidence="1">The sequence shown here is derived from an EMBL/GenBank/DDBJ whole genome shotgun (WGS) entry which is preliminary data.</text>
</comment>
<sequence>MTEDKAVSVPNCIMGFKACYPSFQCQDCSFWRNDRCDYEAIVAVEESIGQLGTVYPELSKRQLMVL</sequence>
<dbReference type="AlphaFoldDB" id="X1BNI6"/>
<evidence type="ECO:0000313" key="1">
    <source>
        <dbReference type="EMBL" id="GAG85638.1"/>
    </source>
</evidence>
<feature type="non-terminal residue" evidence="1">
    <location>
        <position position="66"/>
    </location>
</feature>
<name>X1BNI6_9ZZZZ</name>
<organism evidence="1">
    <name type="scientific">marine sediment metagenome</name>
    <dbReference type="NCBI Taxonomy" id="412755"/>
    <lineage>
        <taxon>unclassified sequences</taxon>
        <taxon>metagenomes</taxon>
        <taxon>ecological metagenomes</taxon>
    </lineage>
</organism>
<proteinExistence type="predicted"/>
<accession>X1BNI6</accession>
<dbReference type="EMBL" id="BART01012809">
    <property type="protein sequence ID" value="GAG85638.1"/>
    <property type="molecule type" value="Genomic_DNA"/>
</dbReference>
<gene>
    <name evidence="1" type="ORF">S01H4_26530</name>
</gene>
<protein>
    <submittedName>
        <fullName evidence="1">Uncharacterized protein</fullName>
    </submittedName>
</protein>
<reference evidence="1" key="1">
    <citation type="journal article" date="2014" name="Front. Microbiol.">
        <title>High frequency of phylogenetically diverse reductive dehalogenase-homologous genes in deep subseafloor sedimentary metagenomes.</title>
        <authorList>
            <person name="Kawai M."/>
            <person name="Futagami T."/>
            <person name="Toyoda A."/>
            <person name="Takaki Y."/>
            <person name="Nishi S."/>
            <person name="Hori S."/>
            <person name="Arai W."/>
            <person name="Tsubouchi T."/>
            <person name="Morono Y."/>
            <person name="Uchiyama I."/>
            <person name="Ito T."/>
            <person name="Fujiyama A."/>
            <person name="Inagaki F."/>
            <person name="Takami H."/>
        </authorList>
    </citation>
    <scope>NUCLEOTIDE SEQUENCE</scope>
    <source>
        <strain evidence="1">Expedition CK06-06</strain>
    </source>
</reference>